<dbReference type="GO" id="GO:0003677">
    <property type="term" value="F:DNA binding"/>
    <property type="evidence" value="ECO:0007669"/>
    <property type="project" value="UniProtKB-KW"/>
</dbReference>
<evidence type="ECO:0000256" key="3">
    <source>
        <dbReference type="ARBA" id="ARBA00023125"/>
    </source>
</evidence>
<dbReference type="Gene3D" id="3.90.220.20">
    <property type="entry name" value="DNA methylase specificity domains"/>
    <property type="match status" value="2"/>
</dbReference>
<name>A0A2W0CAY1_9BACL</name>
<evidence type="ECO:0000256" key="2">
    <source>
        <dbReference type="ARBA" id="ARBA00022747"/>
    </source>
</evidence>
<dbReference type="InterPro" id="IPR052021">
    <property type="entry name" value="Type-I_RS_S_subunit"/>
</dbReference>
<feature type="domain" description="Type I restriction modification DNA specificity" evidence="4">
    <location>
        <begin position="18"/>
        <end position="183"/>
    </location>
</feature>
<evidence type="ECO:0000313" key="6">
    <source>
        <dbReference type="Proteomes" id="UP000247459"/>
    </source>
</evidence>
<reference evidence="5 6" key="1">
    <citation type="submission" date="2018-01" db="EMBL/GenBank/DDBJ databases">
        <title>Genome sequence of the PGP bacterium Paenibacillus illinoisensis E3.</title>
        <authorList>
            <person name="Rolli E."/>
            <person name="Marasco R."/>
            <person name="Bessem C."/>
            <person name="Michoud G."/>
            <person name="Gaiarsa S."/>
            <person name="Borin S."/>
            <person name="Daffonchio D."/>
        </authorList>
    </citation>
    <scope>NUCLEOTIDE SEQUENCE [LARGE SCALE GENOMIC DNA]</scope>
    <source>
        <strain evidence="5 6">E3</strain>
    </source>
</reference>
<keyword evidence="2" id="KW-0680">Restriction system</keyword>
<evidence type="ECO:0000313" key="5">
    <source>
        <dbReference type="EMBL" id="PYY29766.1"/>
    </source>
</evidence>
<evidence type="ECO:0000256" key="1">
    <source>
        <dbReference type="ARBA" id="ARBA00010923"/>
    </source>
</evidence>
<proteinExistence type="inferred from homology"/>
<protein>
    <submittedName>
        <fullName evidence="5">Type I restriction enzyme specificity protein</fullName>
    </submittedName>
</protein>
<dbReference type="PANTHER" id="PTHR30408">
    <property type="entry name" value="TYPE-1 RESTRICTION ENZYME ECOKI SPECIFICITY PROTEIN"/>
    <property type="match status" value="1"/>
</dbReference>
<gene>
    <name evidence="5" type="primary">hsdS</name>
    <name evidence="5" type="ORF">PIL02S_01966</name>
</gene>
<organism evidence="5 6">
    <name type="scientific">Paenibacillus illinoisensis</name>
    <dbReference type="NCBI Taxonomy" id="59845"/>
    <lineage>
        <taxon>Bacteria</taxon>
        <taxon>Bacillati</taxon>
        <taxon>Bacillota</taxon>
        <taxon>Bacilli</taxon>
        <taxon>Bacillales</taxon>
        <taxon>Paenibacillaceae</taxon>
        <taxon>Paenibacillus</taxon>
    </lineage>
</organism>
<dbReference type="InterPro" id="IPR044946">
    <property type="entry name" value="Restrct_endonuc_typeI_TRD_sf"/>
</dbReference>
<feature type="domain" description="Type I restriction modification DNA specificity" evidence="4">
    <location>
        <begin position="212"/>
        <end position="391"/>
    </location>
</feature>
<comment type="caution">
    <text evidence="5">The sequence shown here is derived from an EMBL/GenBank/DDBJ whole genome shotgun (WGS) entry which is preliminary data.</text>
</comment>
<dbReference type="Proteomes" id="UP000247459">
    <property type="component" value="Unassembled WGS sequence"/>
</dbReference>
<dbReference type="PANTHER" id="PTHR30408:SF12">
    <property type="entry name" value="TYPE I RESTRICTION ENZYME MJAVIII SPECIFICITY SUBUNIT"/>
    <property type="match status" value="1"/>
</dbReference>
<dbReference type="EMBL" id="PRLG01000015">
    <property type="protein sequence ID" value="PYY29766.1"/>
    <property type="molecule type" value="Genomic_DNA"/>
</dbReference>
<dbReference type="CDD" id="cd17249">
    <property type="entry name" value="RMtype1_S_EcoR124I-TRD2-CR2_like"/>
    <property type="match status" value="1"/>
</dbReference>
<accession>A0A2W0CAY1</accession>
<dbReference type="SUPFAM" id="SSF116734">
    <property type="entry name" value="DNA methylase specificity domain"/>
    <property type="match status" value="2"/>
</dbReference>
<dbReference type="AlphaFoldDB" id="A0A2W0CAY1"/>
<keyword evidence="3" id="KW-0238">DNA-binding</keyword>
<comment type="similarity">
    <text evidence="1">Belongs to the type-I restriction system S methylase family.</text>
</comment>
<dbReference type="Gene3D" id="1.10.287.1120">
    <property type="entry name" value="Bipartite methylase S protein"/>
    <property type="match status" value="1"/>
</dbReference>
<dbReference type="InterPro" id="IPR000055">
    <property type="entry name" value="Restrct_endonuc_typeI_TRD"/>
</dbReference>
<dbReference type="OrthoDB" id="9795776at2"/>
<dbReference type="Pfam" id="PF01420">
    <property type="entry name" value="Methylase_S"/>
    <property type="match status" value="2"/>
</dbReference>
<sequence length="403" mass="46106">MGNNYTPEIRFSEFTDAWEQRKLGEMLKEFIIKSKTEDEYTVLSSTNSGMEIRDGRVSGTSNLGYKIIEDGDLVLSPQNLWLGNINVNGIGKGLVSPSYKTFKFVDLDSQFIEPQLRLPRMLEEYKNASTQGASVVRRNLELESFYQIPIRVPSWKEQKKIGSFFKQLDDTITLHQRKLDNVIKLKAGFLQKIFPKNGEDFPEIRFPGFTDAWEQRELREVIKMVGGATPSKANKTYWGGDIVWLSSQEIKERYVSAGTYTITEKAVRESATKVVPAFTPLIVSRSGILARMFPITLPTVDVAINQDIKALFFDKKILDTDFVVSQLEWKEKMILTSIVKTGTTVQSVNMPDFEKLIISIPSIQEQQKIGEAFKKLDYLITLHRRELDALKETKKAFLQKMFI</sequence>
<dbReference type="GO" id="GO:0009307">
    <property type="term" value="P:DNA restriction-modification system"/>
    <property type="evidence" value="ECO:0007669"/>
    <property type="project" value="UniProtKB-KW"/>
</dbReference>
<dbReference type="RefSeq" id="WP_110758033.1">
    <property type="nucleotide sequence ID" value="NZ_PRLG01000015.1"/>
</dbReference>
<evidence type="ECO:0000259" key="4">
    <source>
        <dbReference type="Pfam" id="PF01420"/>
    </source>
</evidence>